<dbReference type="GO" id="GO:0022857">
    <property type="term" value="F:transmembrane transporter activity"/>
    <property type="evidence" value="ECO:0007669"/>
    <property type="project" value="InterPro"/>
</dbReference>
<comment type="caution">
    <text evidence="4">The sequence shown here is derived from an EMBL/GenBank/DDBJ whole genome shotgun (WGS) entry which is preliminary data.</text>
</comment>
<dbReference type="GO" id="GO:0043190">
    <property type="term" value="C:ATP-binding cassette (ABC) transporter complex"/>
    <property type="evidence" value="ECO:0007669"/>
    <property type="project" value="InterPro"/>
</dbReference>
<dbReference type="InterPro" id="IPR007210">
    <property type="entry name" value="ABC_Gly_betaine_transp_sub-bd"/>
</dbReference>
<protein>
    <recommendedName>
        <fullName evidence="3">ABC-type glycine betaine transport system substrate-binding domain-containing protein</fullName>
    </recommendedName>
</protein>
<evidence type="ECO:0000256" key="1">
    <source>
        <dbReference type="SAM" id="Phobius"/>
    </source>
</evidence>
<dbReference type="EMBL" id="JAAORB010000047">
    <property type="protein sequence ID" value="NHQ75778.1"/>
    <property type="molecule type" value="Genomic_DNA"/>
</dbReference>
<keyword evidence="1" id="KW-0472">Membrane</keyword>
<dbReference type="Pfam" id="PF04069">
    <property type="entry name" value="OpuAC"/>
    <property type="match status" value="1"/>
</dbReference>
<proteinExistence type="predicted"/>
<dbReference type="PROSITE" id="PS51257">
    <property type="entry name" value="PROKAR_LIPOPROTEIN"/>
    <property type="match status" value="1"/>
</dbReference>
<keyword evidence="5" id="KW-1185">Reference proteome</keyword>
<keyword evidence="1" id="KW-1133">Transmembrane helix</keyword>
<gene>
    <name evidence="4" type="ORF">HAT86_15100</name>
</gene>
<feature type="chain" id="PRO_5037467609" description="ABC-type glycine betaine transport system substrate-binding domain-containing protein" evidence="2">
    <location>
        <begin position="21"/>
        <end position="615"/>
    </location>
</feature>
<dbReference type="RefSeq" id="WP_167199723.1">
    <property type="nucleotide sequence ID" value="NZ_JAAORB010000047.1"/>
</dbReference>
<dbReference type="Gene3D" id="3.40.190.120">
    <property type="entry name" value="Osmoprotection protein (prox), domain 2"/>
    <property type="match status" value="1"/>
</dbReference>
<evidence type="ECO:0000313" key="5">
    <source>
        <dbReference type="Proteomes" id="UP000639775"/>
    </source>
</evidence>
<reference evidence="4" key="1">
    <citation type="submission" date="2020-03" db="EMBL/GenBank/DDBJ databases">
        <title>Roseovarius gahaiensis sp. nov., isolated from Gahai Saline Lake, China.</title>
        <authorList>
            <person name="Sun X."/>
        </authorList>
    </citation>
    <scope>NUCLEOTIDE SEQUENCE</scope>
    <source>
        <strain evidence="4">GH877</strain>
    </source>
</reference>
<feature type="domain" description="ABC-type glycine betaine transport system substrate-binding" evidence="3">
    <location>
        <begin position="22"/>
        <end position="281"/>
    </location>
</feature>
<dbReference type="Gene3D" id="3.40.190.10">
    <property type="entry name" value="Periplasmic binding protein-like II"/>
    <property type="match status" value="1"/>
</dbReference>
<evidence type="ECO:0000256" key="2">
    <source>
        <dbReference type="SAM" id="SignalP"/>
    </source>
</evidence>
<feature type="transmembrane region" description="Helical" evidence="1">
    <location>
        <begin position="590"/>
        <end position="608"/>
    </location>
</feature>
<evidence type="ECO:0000313" key="4">
    <source>
        <dbReference type="EMBL" id="NHQ75778.1"/>
    </source>
</evidence>
<organism evidence="4 5">
    <name type="scientific">Roseovarius gahaiensis</name>
    <dbReference type="NCBI Taxonomy" id="2716691"/>
    <lineage>
        <taxon>Bacteria</taxon>
        <taxon>Pseudomonadati</taxon>
        <taxon>Pseudomonadota</taxon>
        <taxon>Alphaproteobacteria</taxon>
        <taxon>Rhodobacterales</taxon>
        <taxon>Roseobacteraceae</taxon>
        <taxon>Roseovarius</taxon>
    </lineage>
</organism>
<evidence type="ECO:0000259" key="3">
    <source>
        <dbReference type="Pfam" id="PF04069"/>
    </source>
</evidence>
<sequence length="615" mass="64856">MRWLATFCLLAALALSGCTREPVVVASKDTVQDRILAEMMALTLEARGFAVERRIGLGDSADVFQALQVGRVDIYPEYSGTALAMLDAPPETDAEAVRAQLSAPFAALGLEFLAPFGFESRFVPVTRPSLAQRQQLASITDLAAVAGDLRLGVSRSFAERPRDGLSGFLARFGLDFRDVVVIPEERRESLYQQLVDERVDVMIGFSTDPQIADFGLVPLKVDRPYFPAYEAAPLTSMSALARNPTLPDALAPLNGVIDAPMLREMVRQVQVAGRTPRAVAAIVLARLGIVEGGAAMPPEIPLAIALDPQDLGSSPANRALEAVRRAMPGRAVALTPSPRPLEALAIGEVRMAIVPAAAHFRLTPDGAVRDEAVEAIGVVGRSVIYAIAGGDGPERLGGARIVATGPEGSPGHLIASVVAQYAEADIKLAPQSAGDAATIGAAIGSGAADTGLIIASRQRGDVVDLLAEQSDFRVLSASAWWQGTARLALPFLGEAVLRPESHPHLDRAVSVLSMQTVITGAAAPKATTLGRQGPISYDTRVQSLSDATVRAIDRALGIHPDVGASLRSAPALAARAPATPTAHNPRPDHALLTLGIFAYLAIAIWLLVRRRTDRV</sequence>
<keyword evidence="1" id="KW-0812">Transmembrane</keyword>
<accession>A0A967BI65</accession>
<dbReference type="SUPFAM" id="SSF53850">
    <property type="entry name" value="Periplasmic binding protein-like II"/>
    <property type="match status" value="2"/>
</dbReference>
<dbReference type="Proteomes" id="UP000639775">
    <property type="component" value="Unassembled WGS sequence"/>
</dbReference>
<dbReference type="AlphaFoldDB" id="A0A967BI65"/>
<feature type="signal peptide" evidence="2">
    <location>
        <begin position="1"/>
        <end position="20"/>
    </location>
</feature>
<keyword evidence="2" id="KW-0732">Signal</keyword>
<name>A0A967BI65_9RHOB</name>